<dbReference type="GO" id="GO:0016746">
    <property type="term" value="F:acyltransferase activity"/>
    <property type="evidence" value="ECO:0007669"/>
    <property type="project" value="InterPro"/>
</dbReference>
<gene>
    <name evidence="1" type="ORF">RV14_GL001472</name>
</gene>
<comment type="caution">
    <text evidence="1">The sequence shown here is derived from an EMBL/GenBank/DDBJ whole genome shotgun (WGS) entry which is preliminary data.</text>
</comment>
<name>A0A1L8WRD9_9ENTE</name>
<sequence length="54" mass="5890">MSEGVGIDFLEEVEHARSRSVKTSGEIIGYGLLFAVYHMTPPHSKGTSYDAKCS</sequence>
<evidence type="ECO:0000313" key="2">
    <source>
        <dbReference type="Proteomes" id="UP000182152"/>
    </source>
</evidence>
<dbReference type="SUPFAM" id="SSF53901">
    <property type="entry name" value="Thiolase-like"/>
    <property type="match status" value="1"/>
</dbReference>
<dbReference type="Proteomes" id="UP000182152">
    <property type="component" value="Unassembled WGS sequence"/>
</dbReference>
<dbReference type="InterPro" id="IPR016039">
    <property type="entry name" value="Thiolase-like"/>
</dbReference>
<dbReference type="AlphaFoldDB" id="A0A1L8WRD9"/>
<keyword evidence="2" id="KW-1185">Reference proteome</keyword>
<evidence type="ECO:0000313" key="1">
    <source>
        <dbReference type="EMBL" id="OJG83594.1"/>
    </source>
</evidence>
<dbReference type="EMBL" id="JXLB01000003">
    <property type="protein sequence ID" value="OJG83594.1"/>
    <property type="molecule type" value="Genomic_DNA"/>
</dbReference>
<reference evidence="1 2" key="1">
    <citation type="submission" date="2014-12" db="EMBL/GenBank/DDBJ databases">
        <title>Draft genome sequences of 29 type strains of Enterococci.</title>
        <authorList>
            <person name="Zhong Z."/>
            <person name="Sun Z."/>
            <person name="Liu W."/>
            <person name="Zhang W."/>
            <person name="Zhang H."/>
        </authorList>
    </citation>
    <scope>NUCLEOTIDE SEQUENCE [LARGE SCALE GENOMIC DNA]</scope>
    <source>
        <strain evidence="1 2">DSM 15687</strain>
    </source>
</reference>
<accession>A0A1L8WRD9</accession>
<dbReference type="RefSeq" id="WP_245785439.1">
    <property type="nucleotide sequence ID" value="NZ_JXLB01000003.1"/>
</dbReference>
<dbReference type="STRING" id="150033.RV14_GL001472"/>
<proteinExistence type="predicted"/>
<organism evidence="1 2">
    <name type="scientific">Enterococcus ratti</name>
    <dbReference type="NCBI Taxonomy" id="150033"/>
    <lineage>
        <taxon>Bacteria</taxon>
        <taxon>Bacillati</taxon>
        <taxon>Bacillota</taxon>
        <taxon>Bacilli</taxon>
        <taxon>Lactobacillales</taxon>
        <taxon>Enterococcaceae</taxon>
        <taxon>Enterococcus</taxon>
    </lineage>
</organism>
<protein>
    <submittedName>
        <fullName evidence="1">Uncharacterized protein</fullName>
    </submittedName>
</protein>